<name>A0A822YVC3_NELNU</name>
<organism evidence="1 2">
    <name type="scientific">Nelumbo nucifera</name>
    <name type="common">Sacred lotus</name>
    <dbReference type="NCBI Taxonomy" id="4432"/>
    <lineage>
        <taxon>Eukaryota</taxon>
        <taxon>Viridiplantae</taxon>
        <taxon>Streptophyta</taxon>
        <taxon>Embryophyta</taxon>
        <taxon>Tracheophyta</taxon>
        <taxon>Spermatophyta</taxon>
        <taxon>Magnoliopsida</taxon>
        <taxon>Proteales</taxon>
        <taxon>Nelumbonaceae</taxon>
        <taxon>Nelumbo</taxon>
    </lineage>
</organism>
<proteinExistence type="predicted"/>
<evidence type="ECO:0000313" key="2">
    <source>
        <dbReference type="Proteomes" id="UP000607653"/>
    </source>
</evidence>
<gene>
    <name evidence="1" type="ORF">HUJ06_007147</name>
</gene>
<sequence length="168" mass="18908">MIVVPEISCMLDVRVEVGGFGPKGSGFFEIGSEPGESISIVGWILDPTMEMDDCWDSTRLGNGSGNGWIPWEYVLFREVIFPRHISWYSLDGFNCGARYGGGLPRCPVREHSCCRQITVEFPFLLKHAYGGMCRSWRPVVVITETIDGGHSWEFIDEHFQGSSHLMQD</sequence>
<protein>
    <submittedName>
        <fullName evidence="1">Uncharacterized protein</fullName>
    </submittedName>
</protein>
<comment type="caution">
    <text evidence="1">The sequence shown here is derived from an EMBL/GenBank/DDBJ whole genome shotgun (WGS) entry which is preliminary data.</text>
</comment>
<accession>A0A822YVC3</accession>
<dbReference type="EMBL" id="DUZY01000004">
    <property type="protein sequence ID" value="DAD36507.1"/>
    <property type="molecule type" value="Genomic_DNA"/>
</dbReference>
<dbReference type="AlphaFoldDB" id="A0A822YVC3"/>
<dbReference type="Proteomes" id="UP000607653">
    <property type="component" value="Unassembled WGS sequence"/>
</dbReference>
<evidence type="ECO:0000313" key="1">
    <source>
        <dbReference type="EMBL" id="DAD36507.1"/>
    </source>
</evidence>
<reference evidence="1 2" key="1">
    <citation type="journal article" date="2020" name="Mol. Biol. Evol.">
        <title>Distinct Expression and Methylation Patterns for Genes with Different Fates following a Single Whole-Genome Duplication in Flowering Plants.</title>
        <authorList>
            <person name="Shi T."/>
            <person name="Rahmani R.S."/>
            <person name="Gugger P.F."/>
            <person name="Wang M."/>
            <person name="Li H."/>
            <person name="Zhang Y."/>
            <person name="Li Z."/>
            <person name="Wang Q."/>
            <person name="Van de Peer Y."/>
            <person name="Marchal K."/>
            <person name="Chen J."/>
        </authorList>
    </citation>
    <scope>NUCLEOTIDE SEQUENCE [LARGE SCALE GENOMIC DNA]</scope>
    <source>
        <tissue evidence="1">Leaf</tissue>
    </source>
</reference>
<keyword evidence="2" id="KW-1185">Reference proteome</keyword>